<proteinExistence type="predicted"/>
<feature type="region of interest" description="Disordered" evidence="1">
    <location>
        <begin position="351"/>
        <end position="373"/>
    </location>
</feature>
<keyword evidence="2" id="KW-0812">Transmembrane</keyword>
<reference evidence="3" key="1">
    <citation type="submission" date="2023-10" db="EMBL/GenBank/DDBJ databases">
        <title>Genome assemblies of two species of porcelain crab, Petrolisthes cinctipes and Petrolisthes manimaculis (Anomura: Porcellanidae).</title>
        <authorList>
            <person name="Angst P."/>
        </authorList>
    </citation>
    <scope>NUCLEOTIDE SEQUENCE</scope>
    <source>
        <strain evidence="3">PB745_01</strain>
        <tissue evidence="3">Gill</tissue>
    </source>
</reference>
<evidence type="ECO:0000256" key="2">
    <source>
        <dbReference type="SAM" id="Phobius"/>
    </source>
</evidence>
<feature type="transmembrane region" description="Helical" evidence="2">
    <location>
        <begin position="585"/>
        <end position="607"/>
    </location>
</feature>
<dbReference type="SUPFAM" id="SSF103473">
    <property type="entry name" value="MFS general substrate transporter"/>
    <property type="match status" value="1"/>
</dbReference>
<dbReference type="AlphaFoldDB" id="A0AAE1GGU4"/>
<dbReference type="PANTHER" id="PTHR11360:SF306">
    <property type="entry name" value="RE01051P"/>
    <property type="match status" value="1"/>
</dbReference>
<evidence type="ECO:0000313" key="3">
    <source>
        <dbReference type="EMBL" id="KAK3891484.1"/>
    </source>
</evidence>
<gene>
    <name evidence="3" type="ORF">Pcinc_004626</name>
</gene>
<dbReference type="InterPro" id="IPR011701">
    <property type="entry name" value="MFS"/>
</dbReference>
<feature type="transmembrane region" description="Helical" evidence="2">
    <location>
        <begin position="227"/>
        <end position="246"/>
    </location>
</feature>
<feature type="transmembrane region" description="Helical" evidence="2">
    <location>
        <begin position="651"/>
        <end position="668"/>
    </location>
</feature>
<dbReference type="Gene3D" id="1.20.1250.20">
    <property type="entry name" value="MFS general substrate transporter like domains"/>
    <property type="match status" value="2"/>
</dbReference>
<feature type="transmembrane region" description="Helical" evidence="2">
    <location>
        <begin position="619"/>
        <end position="639"/>
    </location>
</feature>
<dbReference type="Pfam" id="PF07690">
    <property type="entry name" value="MFS_1"/>
    <property type="match status" value="1"/>
</dbReference>
<protein>
    <submittedName>
        <fullName evidence="3">Uncharacterized protein</fullName>
    </submittedName>
</protein>
<name>A0AAE1GGU4_PETCI</name>
<feature type="region of interest" description="Disordered" evidence="1">
    <location>
        <begin position="103"/>
        <end position="146"/>
    </location>
</feature>
<feature type="transmembrane region" description="Helical" evidence="2">
    <location>
        <begin position="156"/>
        <end position="175"/>
    </location>
</feature>
<sequence length="781" mass="84492">MPVENIASTPELAEVDDNSLGDDDVAAMHLVMGVASGRSSEDTTADVNITNHTPFVPLPSLVDTIDPVTRLQPLVEDQELISEEVEEPEKLASKAASFYIGGEDGGGGGGGGGGGERLFSPRASASYNGRRPANRQESEEVKEVPTLTFSPPDGGYGWVIAITACFINMWIVGFIKSYGVLYVEIRNAFPEASTYHVSWLPSLLSTVGLLIAPVTGCLCRRFTSRKVSFFGGLLCSLGLVLASVAATMNQLILSIGLLTGFGAGLTTTPGILIVSLYFEKRRAFASAICVAGNALGGFILPPLVDYLLGAYGLKGCFLILAGLQLHICAASMLYRPILHHAIIQINEDKDTDVEAGKDKPKPPPGSKQGDINAIKNGIPVTRSRARAFFKKLDRRRKKNMEVDTDPELDRQVSFLRTASMMTTVPDLTQYARSWSISDDSAVPLESKESVLHMVGSTLPIFAPHPSVLRLSSLSTEEGMGSPFRGSVRRLSRAALLSESRNNMISRQNSIRVVQSRIMEPVQEGVDDGLPQENSDALNRIDPIAEKYEQKSETASEDQEVEQKGCCFIFWIRTCQCDFSLFRSGLFWIIAISVFFISSGAPFSTFYLPAYAEKVEVPANYIPILLSISAVLDLVGRLGIGFLSDLGIFQLHHIYITGALSASLAVLFIPSATSFSGLAALLSLYGIGVGSWFVMVPPLLAKHHGAAQLASSYGIVRLFNGIMNFASPQVTGVMFDATGNFLSIYLLMGSCMLTGTLMVMLVPLIYRYQQSQEPYTIPPSLT</sequence>
<feature type="compositionally biased region" description="Gly residues" evidence="1">
    <location>
        <begin position="103"/>
        <end position="116"/>
    </location>
</feature>
<dbReference type="EMBL" id="JAWQEG010000336">
    <property type="protein sequence ID" value="KAK3891484.1"/>
    <property type="molecule type" value="Genomic_DNA"/>
</dbReference>
<feature type="transmembrane region" description="Helical" evidence="2">
    <location>
        <begin position="195"/>
        <end position="215"/>
    </location>
</feature>
<dbReference type="PANTHER" id="PTHR11360">
    <property type="entry name" value="MONOCARBOXYLATE TRANSPORTER"/>
    <property type="match status" value="1"/>
</dbReference>
<dbReference type="InterPro" id="IPR036259">
    <property type="entry name" value="MFS_trans_sf"/>
</dbReference>
<feature type="compositionally biased region" description="Basic and acidic residues" evidence="1">
    <location>
        <begin position="134"/>
        <end position="143"/>
    </location>
</feature>
<evidence type="ECO:0000313" key="4">
    <source>
        <dbReference type="Proteomes" id="UP001286313"/>
    </source>
</evidence>
<dbReference type="InterPro" id="IPR050327">
    <property type="entry name" value="Proton-linked_MCT"/>
</dbReference>
<dbReference type="Proteomes" id="UP001286313">
    <property type="component" value="Unassembled WGS sequence"/>
</dbReference>
<keyword evidence="2" id="KW-0472">Membrane</keyword>
<evidence type="ECO:0000256" key="1">
    <source>
        <dbReference type="SAM" id="MobiDB-lite"/>
    </source>
</evidence>
<organism evidence="3 4">
    <name type="scientific">Petrolisthes cinctipes</name>
    <name type="common">Flat porcelain crab</name>
    <dbReference type="NCBI Taxonomy" id="88211"/>
    <lineage>
        <taxon>Eukaryota</taxon>
        <taxon>Metazoa</taxon>
        <taxon>Ecdysozoa</taxon>
        <taxon>Arthropoda</taxon>
        <taxon>Crustacea</taxon>
        <taxon>Multicrustacea</taxon>
        <taxon>Malacostraca</taxon>
        <taxon>Eumalacostraca</taxon>
        <taxon>Eucarida</taxon>
        <taxon>Decapoda</taxon>
        <taxon>Pleocyemata</taxon>
        <taxon>Anomura</taxon>
        <taxon>Galatheoidea</taxon>
        <taxon>Porcellanidae</taxon>
        <taxon>Petrolisthes</taxon>
    </lineage>
</organism>
<feature type="transmembrane region" description="Helical" evidence="2">
    <location>
        <begin position="252"/>
        <end position="277"/>
    </location>
</feature>
<feature type="transmembrane region" description="Helical" evidence="2">
    <location>
        <begin position="284"/>
        <end position="304"/>
    </location>
</feature>
<dbReference type="GO" id="GO:0008028">
    <property type="term" value="F:monocarboxylic acid transmembrane transporter activity"/>
    <property type="evidence" value="ECO:0007669"/>
    <property type="project" value="TreeGrafter"/>
</dbReference>
<keyword evidence="2" id="KW-1133">Transmembrane helix</keyword>
<feature type="transmembrane region" description="Helical" evidence="2">
    <location>
        <begin position="674"/>
        <end position="693"/>
    </location>
</feature>
<feature type="compositionally biased region" description="Basic and acidic residues" evidence="1">
    <location>
        <begin position="351"/>
        <end position="361"/>
    </location>
</feature>
<keyword evidence="4" id="KW-1185">Reference proteome</keyword>
<comment type="caution">
    <text evidence="3">The sequence shown here is derived from an EMBL/GenBank/DDBJ whole genome shotgun (WGS) entry which is preliminary data.</text>
</comment>
<accession>A0AAE1GGU4</accession>
<feature type="transmembrane region" description="Helical" evidence="2">
    <location>
        <begin position="742"/>
        <end position="765"/>
    </location>
</feature>